<gene>
    <name evidence="1" type="ORF">LPJ66_003007</name>
</gene>
<proteinExistence type="predicted"/>
<organism evidence="1 2">
    <name type="scientific">Kickxella alabastrina</name>
    <dbReference type="NCBI Taxonomy" id="61397"/>
    <lineage>
        <taxon>Eukaryota</taxon>
        <taxon>Fungi</taxon>
        <taxon>Fungi incertae sedis</taxon>
        <taxon>Zoopagomycota</taxon>
        <taxon>Kickxellomycotina</taxon>
        <taxon>Kickxellomycetes</taxon>
        <taxon>Kickxellales</taxon>
        <taxon>Kickxellaceae</taxon>
        <taxon>Kickxella</taxon>
    </lineage>
</organism>
<name>A0ACC1INL7_9FUNG</name>
<dbReference type="Proteomes" id="UP001150581">
    <property type="component" value="Unassembled WGS sequence"/>
</dbReference>
<reference evidence="1" key="1">
    <citation type="submission" date="2022-07" db="EMBL/GenBank/DDBJ databases">
        <title>Phylogenomic reconstructions and comparative analyses of Kickxellomycotina fungi.</title>
        <authorList>
            <person name="Reynolds N.K."/>
            <person name="Stajich J.E."/>
            <person name="Barry K."/>
            <person name="Grigoriev I.V."/>
            <person name="Crous P."/>
            <person name="Smith M.E."/>
        </authorList>
    </citation>
    <scope>NUCLEOTIDE SEQUENCE</scope>
    <source>
        <strain evidence="1">Benny 63K</strain>
    </source>
</reference>
<dbReference type="EMBL" id="JANBPG010000276">
    <property type="protein sequence ID" value="KAJ1898022.1"/>
    <property type="molecule type" value="Genomic_DNA"/>
</dbReference>
<comment type="caution">
    <text evidence="1">The sequence shown here is derived from an EMBL/GenBank/DDBJ whole genome shotgun (WGS) entry which is preliminary data.</text>
</comment>
<sequence length="525" mass="56802">MDDTPSLRELVEKAVAAVIAAQIIYKDDASAVDGIIQITSALRLALESADDTAGQKRDLEYVLHTCVVDATQHIGSEEALGPLLSLLDIATVLSDKELLLSETEVVDSSLAFTLLEETMDTVGVGIAQAVFGHIERRASLLRRGVVATGGKGIVMLKMCNGLLRRIPQADMSELAGRVQVFVANSFALSERSGVNLRGDTDTRHVARASESASGDAVYGDFWLLQRYFADPQMLKTGDAAAAFIRAATVTVDEFRRTSSSRAPPITLDPTGSETLRHLTSPSLLRMQMGDAQVKCQVLLQLLILVRHVLALSGDRLRVLRESATNKALAGGFALADEEQAALRDLRKRATGQLVGAANDRGLFSRTAQFILFHESCWFRWKAESCKPFEPQPPLPTDLIAEMQAAARSFLAHGTVAFAAPTEGTAPLWALPPAVAADVEALGCAEQGITLASAMASLDLYCREDCDYELLTASEQTRADLMQWRALRESVQDNMFRRLDAASHALVAVRESLGESAMLMEVDTAM</sequence>
<evidence type="ECO:0000313" key="2">
    <source>
        <dbReference type="Proteomes" id="UP001150581"/>
    </source>
</evidence>
<accession>A0ACC1INL7</accession>
<protein>
    <submittedName>
        <fullName evidence="1">Uncharacterized protein</fullName>
    </submittedName>
</protein>
<evidence type="ECO:0000313" key="1">
    <source>
        <dbReference type="EMBL" id="KAJ1898022.1"/>
    </source>
</evidence>
<keyword evidence="2" id="KW-1185">Reference proteome</keyword>